<evidence type="ECO:0000256" key="3">
    <source>
        <dbReference type="SAM" id="SignalP"/>
    </source>
</evidence>
<name>A0A7G9W4D4_ALKCA</name>
<dbReference type="PANTHER" id="PTHR30535:SF34">
    <property type="entry name" value="MOLYBDATE-BINDING PROTEIN MOLA"/>
    <property type="match status" value="1"/>
</dbReference>
<evidence type="ECO:0000313" key="5">
    <source>
        <dbReference type="EMBL" id="QNO13546.1"/>
    </source>
</evidence>
<evidence type="ECO:0000313" key="6">
    <source>
        <dbReference type="Proteomes" id="UP000516160"/>
    </source>
</evidence>
<feature type="domain" description="Fe/B12 periplasmic-binding" evidence="4">
    <location>
        <begin position="33"/>
        <end position="274"/>
    </location>
</feature>
<dbReference type="CDD" id="cd01143">
    <property type="entry name" value="YvrC"/>
    <property type="match status" value="1"/>
</dbReference>
<evidence type="ECO:0000256" key="1">
    <source>
        <dbReference type="ARBA" id="ARBA00008814"/>
    </source>
</evidence>
<reference evidence="5 6" key="1">
    <citation type="submission" date="2020-07" db="EMBL/GenBank/DDBJ databases">
        <title>Alkalicella. sp. LB2 genome.</title>
        <authorList>
            <person name="Postec A."/>
            <person name="Quemeneur M."/>
        </authorList>
    </citation>
    <scope>NUCLEOTIDE SEQUENCE [LARGE SCALE GENOMIC DNA]</scope>
    <source>
        <strain evidence="5 6">LB2</strain>
    </source>
</reference>
<dbReference type="KEGG" id="acae:HYG86_01565"/>
<keyword evidence="2 3" id="KW-0732">Signal</keyword>
<dbReference type="Gene3D" id="3.40.50.1980">
    <property type="entry name" value="Nitrogenase molybdenum iron protein domain"/>
    <property type="match status" value="2"/>
</dbReference>
<comment type="similarity">
    <text evidence="1">Belongs to the bacterial solute-binding protein 8 family.</text>
</comment>
<dbReference type="EMBL" id="CP058559">
    <property type="protein sequence ID" value="QNO13546.1"/>
    <property type="molecule type" value="Genomic_DNA"/>
</dbReference>
<evidence type="ECO:0000259" key="4">
    <source>
        <dbReference type="PROSITE" id="PS50983"/>
    </source>
</evidence>
<protein>
    <submittedName>
        <fullName evidence="5">ABC transporter substrate-binding protein</fullName>
    </submittedName>
</protein>
<feature type="chain" id="PRO_5039433640" evidence="3">
    <location>
        <begin position="22"/>
        <end position="274"/>
    </location>
</feature>
<dbReference type="PROSITE" id="PS50983">
    <property type="entry name" value="FE_B12_PBP"/>
    <property type="match status" value="1"/>
</dbReference>
<gene>
    <name evidence="5" type="ORF">HYG86_01565</name>
</gene>
<sequence>MKKFSGIILVFMIALSIVGCSTNQPKDEVSEVKIVSIAPSNTEIVAALGGLDNLVGVTDFCNYPAEVLDIEKVGDSWNPNYEKIVALAPDYVLLMSYGEPYDRLVDMGLEVIVIDPQSIDEIYTSIEDIAALIGKEDKAQQVISEMKSDLSALEAEFAEEKPTVFMLIDSGSFWTGGNNTFANEVIRRSGGINAAAIEDGWYEISQEKLLELNPQYILYSWPPDEEITSLPAWQNLTAVKEGRVIQIDGDLTSRPSNRIVEGIQSIFNIIQKGE</sequence>
<dbReference type="SUPFAM" id="SSF53807">
    <property type="entry name" value="Helical backbone' metal receptor"/>
    <property type="match status" value="1"/>
</dbReference>
<evidence type="ECO:0000256" key="2">
    <source>
        <dbReference type="ARBA" id="ARBA00022729"/>
    </source>
</evidence>
<dbReference type="GO" id="GO:0071281">
    <property type="term" value="P:cellular response to iron ion"/>
    <property type="evidence" value="ECO:0007669"/>
    <property type="project" value="TreeGrafter"/>
</dbReference>
<dbReference type="Pfam" id="PF01497">
    <property type="entry name" value="Peripla_BP_2"/>
    <property type="match status" value="1"/>
</dbReference>
<dbReference type="PANTHER" id="PTHR30535">
    <property type="entry name" value="VITAMIN B12-BINDING PROTEIN"/>
    <property type="match status" value="1"/>
</dbReference>
<dbReference type="PROSITE" id="PS51257">
    <property type="entry name" value="PROKAR_LIPOPROTEIN"/>
    <property type="match status" value="1"/>
</dbReference>
<dbReference type="Proteomes" id="UP000516160">
    <property type="component" value="Chromosome"/>
</dbReference>
<dbReference type="InterPro" id="IPR050902">
    <property type="entry name" value="ABC_Transporter_SBP"/>
</dbReference>
<keyword evidence="6" id="KW-1185">Reference proteome</keyword>
<dbReference type="NCBIfam" id="NF038402">
    <property type="entry name" value="TroA_like"/>
    <property type="match status" value="1"/>
</dbReference>
<dbReference type="InterPro" id="IPR054828">
    <property type="entry name" value="Vit_B12_bind_prot"/>
</dbReference>
<organism evidence="5 6">
    <name type="scientific">Alkalicella caledoniensis</name>
    <dbReference type="NCBI Taxonomy" id="2731377"/>
    <lineage>
        <taxon>Bacteria</taxon>
        <taxon>Bacillati</taxon>
        <taxon>Bacillota</taxon>
        <taxon>Clostridia</taxon>
        <taxon>Eubacteriales</taxon>
        <taxon>Proteinivoracaceae</taxon>
        <taxon>Alkalicella</taxon>
    </lineage>
</organism>
<proteinExistence type="inferred from homology"/>
<dbReference type="AlphaFoldDB" id="A0A7G9W4D4"/>
<accession>A0A7G9W4D4</accession>
<dbReference type="RefSeq" id="WP_213167216.1">
    <property type="nucleotide sequence ID" value="NZ_CP058559.1"/>
</dbReference>
<dbReference type="InterPro" id="IPR002491">
    <property type="entry name" value="ABC_transptr_periplasmic_BD"/>
</dbReference>
<feature type="signal peptide" evidence="3">
    <location>
        <begin position="1"/>
        <end position="21"/>
    </location>
</feature>